<protein>
    <submittedName>
        <fullName evidence="1">Uncharacterized protein</fullName>
    </submittedName>
</protein>
<proteinExistence type="predicted"/>
<feature type="non-terminal residue" evidence="1">
    <location>
        <position position="1"/>
    </location>
</feature>
<dbReference type="EMBL" id="BARU01045939">
    <property type="protein sequence ID" value="GAH97958.1"/>
    <property type="molecule type" value="Genomic_DNA"/>
</dbReference>
<accession>X1LV30</accession>
<reference evidence="1" key="1">
    <citation type="journal article" date="2014" name="Front. Microbiol.">
        <title>High frequency of phylogenetically diverse reductive dehalogenase-homologous genes in deep subseafloor sedimentary metagenomes.</title>
        <authorList>
            <person name="Kawai M."/>
            <person name="Futagami T."/>
            <person name="Toyoda A."/>
            <person name="Takaki Y."/>
            <person name="Nishi S."/>
            <person name="Hori S."/>
            <person name="Arai W."/>
            <person name="Tsubouchi T."/>
            <person name="Morono Y."/>
            <person name="Uchiyama I."/>
            <person name="Ito T."/>
            <person name="Fujiyama A."/>
            <person name="Inagaki F."/>
            <person name="Takami H."/>
        </authorList>
    </citation>
    <scope>NUCLEOTIDE SEQUENCE</scope>
    <source>
        <strain evidence="1">Expedition CK06-06</strain>
    </source>
</reference>
<sequence>YADTPNALYQVLDGSYGGSNDVCLHIQSEAVHSHRVPDPYLTINSVAPRDNVEQLSITGNLNTLGTSKYSLQVI</sequence>
<organism evidence="1">
    <name type="scientific">marine sediment metagenome</name>
    <dbReference type="NCBI Taxonomy" id="412755"/>
    <lineage>
        <taxon>unclassified sequences</taxon>
        <taxon>metagenomes</taxon>
        <taxon>ecological metagenomes</taxon>
    </lineage>
</organism>
<gene>
    <name evidence="1" type="ORF">S03H2_69503</name>
</gene>
<dbReference type="AlphaFoldDB" id="X1LV30"/>
<evidence type="ECO:0000313" key="1">
    <source>
        <dbReference type="EMBL" id="GAH97958.1"/>
    </source>
</evidence>
<name>X1LV30_9ZZZZ</name>
<comment type="caution">
    <text evidence="1">The sequence shown here is derived from an EMBL/GenBank/DDBJ whole genome shotgun (WGS) entry which is preliminary data.</text>
</comment>